<dbReference type="AlphaFoldDB" id="A0AAW4FJM3"/>
<feature type="transmembrane region" description="Helical" evidence="7">
    <location>
        <begin position="116"/>
        <end position="136"/>
    </location>
</feature>
<feature type="transmembrane region" description="Helical" evidence="7">
    <location>
        <begin position="166"/>
        <end position="191"/>
    </location>
</feature>
<evidence type="ECO:0000256" key="1">
    <source>
        <dbReference type="ARBA" id="ARBA00004651"/>
    </source>
</evidence>
<dbReference type="RefSeq" id="WP_203527823.1">
    <property type="nucleotide sequence ID" value="NZ_CP083371.1"/>
</dbReference>
<keyword evidence="4 7" id="KW-0812">Transmembrane</keyword>
<evidence type="ECO:0000313" key="10">
    <source>
        <dbReference type="Proteomes" id="UP000744980"/>
    </source>
</evidence>
<feature type="transmembrane region" description="Helical" evidence="7">
    <location>
        <begin position="272"/>
        <end position="294"/>
    </location>
</feature>
<reference evidence="9 10" key="1">
    <citation type="submission" date="2020-01" db="EMBL/GenBank/DDBJ databases">
        <title>Draft genome assembly of Ensifer adhaerens T173.</title>
        <authorList>
            <person name="Craig J.E."/>
            <person name="Stinchcombe J.R."/>
        </authorList>
    </citation>
    <scope>NUCLEOTIDE SEQUENCE [LARGE SCALE GENOMIC DNA]</scope>
    <source>
        <strain evidence="9 10">T173</strain>
    </source>
</reference>
<keyword evidence="6 7" id="KW-0472">Membrane</keyword>
<dbReference type="SUPFAM" id="SSF161098">
    <property type="entry name" value="MetI-like"/>
    <property type="match status" value="1"/>
</dbReference>
<dbReference type="EMBL" id="WXFA01000005">
    <property type="protein sequence ID" value="MBM3091306.1"/>
    <property type="molecule type" value="Genomic_DNA"/>
</dbReference>
<dbReference type="PROSITE" id="PS50928">
    <property type="entry name" value="ABC_TM1"/>
    <property type="match status" value="1"/>
</dbReference>
<gene>
    <name evidence="9" type="ORF">GFB56_10810</name>
</gene>
<evidence type="ECO:0000256" key="5">
    <source>
        <dbReference type="ARBA" id="ARBA00022989"/>
    </source>
</evidence>
<evidence type="ECO:0000259" key="8">
    <source>
        <dbReference type="PROSITE" id="PS50928"/>
    </source>
</evidence>
<dbReference type="PANTHER" id="PTHR43005:SF2">
    <property type="entry name" value="INTEGRAL MEMBRANE SUGAR TRANSPORT PROTEIN"/>
    <property type="match status" value="1"/>
</dbReference>
<comment type="similarity">
    <text evidence="7">Belongs to the binding-protein-dependent transport system permease family.</text>
</comment>
<comment type="caution">
    <text evidence="9">The sequence shown here is derived from an EMBL/GenBank/DDBJ whole genome shotgun (WGS) entry which is preliminary data.</text>
</comment>
<evidence type="ECO:0000313" key="9">
    <source>
        <dbReference type="EMBL" id="MBM3091306.1"/>
    </source>
</evidence>
<feature type="transmembrane region" description="Helical" evidence="7">
    <location>
        <begin position="212"/>
        <end position="234"/>
    </location>
</feature>
<name>A0AAW4FJM3_9HYPH</name>
<evidence type="ECO:0000256" key="4">
    <source>
        <dbReference type="ARBA" id="ARBA00022692"/>
    </source>
</evidence>
<accession>A0AAW4FJM3</accession>
<sequence length="304" mass="33662">MTSGAVIRSLGLRQARARTAWWFLAPSLLVLTAVALWPLGRTFVFSFTDALLTEPDFYSYIGFDNYRALFEDPLWWQSVRNTLYFTVISVSIETVLGLTIALLLNSHIAGRGAMRAIILIPWSIPVVVSARMWQWMLHDQFGIVNHVLKMAGFIDSGIAWTANASLVMPVIIAVDVWITTPFMVLLILAGLQMLPRGIYEVAAIDGVPAWKQFTSLTLPLLAPSIAVAVLFRLLDALRMFDLSFVLSSNSDDAKTVSIYAREVLVNFQDMGVGSAASTAVFLMIAVVTAIYVTVFRLNRRLLGV</sequence>
<evidence type="ECO:0000256" key="6">
    <source>
        <dbReference type="ARBA" id="ARBA00023136"/>
    </source>
</evidence>
<dbReference type="GO" id="GO:0055085">
    <property type="term" value="P:transmembrane transport"/>
    <property type="evidence" value="ECO:0007669"/>
    <property type="project" value="InterPro"/>
</dbReference>
<comment type="subcellular location">
    <subcellularLocation>
        <location evidence="1 7">Cell membrane</location>
        <topology evidence="1 7">Multi-pass membrane protein</topology>
    </subcellularLocation>
</comment>
<dbReference type="Gene3D" id="1.10.3720.10">
    <property type="entry name" value="MetI-like"/>
    <property type="match status" value="1"/>
</dbReference>
<keyword evidence="5 7" id="KW-1133">Transmembrane helix</keyword>
<evidence type="ECO:0000256" key="7">
    <source>
        <dbReference type="RuleBase" id="RU363032"/>
    </source>
</evidence>
<feature type="domain" description="ABC transmembrane type-1" evidence="8">
    <location>
        <begin position="79"/>
        <end position="293"/>
    </location>
</feature>
<keyword evidence="10" id="KW-1185">Reference proteome</keyword>
<evidence type="ECO:0000256" key="2">
    <source>
        <dbReference type="ARBA" id="ARBA00022448"/>
    </source>
</evidence>
<protein>
    <submittedName>
        <fullName evidence="9">ABC transporter permease subunit</fullName>
    </submittedName>
</protein>
<dbReference type="InterPro" id="IPR035906">
    <property type="entry name" value="MetI-like_sf"/>
</dbReference>
<evidence type="ECO:0000256" key="3">
    <source>
        <dbReference type="ARBA" id="ARBA00022475"/>
    </source>
</evidence>
<dbReference type="GO" id="GO:0005886">
    <property type="term" value="C:plasma membrane"/>
    <property type="evidence" value="ECO:0007669"/>
    <property type="project" value="UniProtKB-SubCell"/>
</dbReference>
<dbReference type="InterPro" id="IPR000515">
    <property type="entry name" value="MetI-like"/>
</dbReference>
<keyword evidence="3" id="KW-1003">Cell membrane</keyword>
<dbReference type="Proteomes" id="UP000744980">
    <property type="component" value="Unassembled WGS sequence"/>
</dbReference>
<dbReference type="Pfam" id="PF00528">
    <property type="entry name" value="BPD_transp_1"/>
    <property type="match status" value="1"/>
</dbReference>
<proteinExistence type="inferred from homology"/>
<organism evidence="9 10">
    <name type="scientific">Ensifer canadensis</name>
    <dbReference type="NCBI Taxonomy" id="555315"/>
    <lineage>
        <taxon>Bacteria</taxon>
        <taxon>Pseudomonadati</taxon>
        <taxon>Pseudomonadota</taxon>
        <taxon>Alphaproteobacteria</taxon>
        <taxon>Hyphomicrobiales</taxon>
        <taxon>Rhizobiaceae</taxon>
        <taxon>Sinorhizobium/Ensifer group</taxon>
        <taxon>Ensifer</taxon>
    </lineage>
</organism>
<keyword evidence="2 7" id="KW-0813">Transport</keyword>
<dbReference type="CDD" id="cd06261">
    <property type="entry name" value="TM_PBP2"/>
    <property type="match status" value="1"/>
</dbReference>
<dbReference type="PANTHER" id="PTHR43005">
    <property type="entry name" value="BLR7065 PROTEIN"/>
    <property type="match status" value="1"/>
</dbReference>
<feature type="transmembrane region" description="Helical" evidence="7">
    <location>
        <begin position="20"/>
        <end position="39"/>
    </location>
</feature>
<feature type="transmembrane region" description="Helical" evidence="7">
    <location>
        <begin position="83"/>
        <end position="104"/>
    </location>
</feature>